<proteinExistence type="predicted"/>
<dbReference type="Gene3D" id="3.40.630.30">
    <property type="match status" value="1"/>
</dbReference>
<gene>
    <name evidence="1" type="ORF">NST17_09570</name>
</gene>
<evidence type="ECO:0000313" key="1">
    <source>
        <dbReference type="EMBL" id="MEL3957441.1"/>
    </source>
</evidence>
<name>A0ABU9JX71_9BACI</name>
<protein>
    <recommendedName>
        <fullName evidence="3">GNAT family N-acetyltransferase</fullName>
    </recommendedName>
</protein>
<dbReference type="EMBL" id="JBBYAK010000001">
    <property type="protein sequence ID" value="MEL3957441.1"/>
    <property type="molecule type" value="Genomic_DNA"/>
</dbReference>
<accession>A0ABU9JX71</accession>
<dbReference type="SUPFAM" id="SSF55729">
    <property type="entry name" value="Acyl-CoA N-acyltransferases (Nat)"/>
    <property type="match status" value="1"/>
</dbReference>
<organism evidence="1 2">
    <name type="scientific">Caldifermentibacillus hisashii</name>
    <dbReference type="NCBI Taxonomy" id="996558"/>
    <lineage>
        <taxon>Bacteria</taxon>
        <taxon>Bacillati</taxon>
        <taxon>Bacillota</taxon>
        <taxon>Bacilli</taxon>
        <taxon>Bacillales</taxon>
        <taxon>Bacillaceae</taxon>
        <taxon>Caldifermentibacillus</taxon>
    </lineage>
</organism>
<evidence type="ECO:0008006" key="3">
    <source>
        <dbReference type="Google" id="ProtNLM"/>
    </source>
</evidence>
<dbReference type="Proteomes" id="UP001459714">
    <property type="component" value="Unassembled WGS sequence"/>
</dbReference>
<dbReference type="RefSeq" id="WP_342020175.1">
    <property type="nucleotide sequence ID" value="NZ_JBBYAK010000001.1"/>
</dbReference>
<keyword evidence="2" id="KW-1185">Reference proteome</keyword>
<dbReference type="InterPro" id="IPR016181">
    <property type="entry name" value="Acyl_CoA_acyltransferase"/>
</dbReference>
<reference evidence="1 2" key="1">
    <citation type="submission" date="2024-03" db="EMBL/GenBank/DDBJ databases">
        <title>Bacilli Hybrid Assemblies.</title>
        <authorList>
            <person name="Kovac J."/>
        </authorList>
    </citation>
    <scope>NUCLEOTIDE SEQUENCE [LARGE SCALE GENOMIC DNA]</scope>
    <source>
        <strain evidence="1 2">FSL M8-0022</strain>
    </source>
</reference>
<evidence type="ECO:0000313" key="2">
    <source>
        <dbReference type="Proteomes" id="UP001459714"/>
    </source>
</evidence>
<comment type="caution">
    <text evidence="1">The sequence shown here is derived from an EMBL/GenBank/DDBJ whole genome shotgun (WGS) entry which is preliminary data.</text>
</comment>
<sequence>MIRKAVITDAKAIVKVQIDTWRTTDRNIVPEDYLKQMSDDDREEMWKTILSSGSAYVAENENGEIIGFSRILKAEII</sequence>